<protein>
    <submittedName>
        <fullName evidence="2">Uncharacterized protein</fullName>
    </submittedName>
</protein>
<feature type="compositionally biased region" description="Gly residues" evidence="1">
    <location>
        <begin position="21"/>
        <end position="34"/>
    </location>
</feature>
<feature type="compositionally biased region" description="Basic and acidic residues" evidence="1">
    <location>
        <begin position="1"/>
        <end position="16"/>
    </location>
</feature>
<proteinExistence type="predicted"/>
<evidence type="ECO:0000256" key="1">
    <source>
        <dbReference type="SAM" id="MobiDB-lite"/>
    </source>
</evidence>
<dbReference type="AlphaFoldDB" id="A0A6J4V508"/>
<reference evidence="2" key="1">
    <citation type="submission" date="2020-02" db="EMBL/GenBank/DDBJ databases">
        <authorList>
            <person name="Meier V. D."/>
        </authorList>
    </citation>
    <scope>NUCLEOTIDE SEQUENCE</scope>
    <source>
        <strain evidence="2">AVDCRST_MAG19</strain>
    </source>
</reference>
<feature type="region of interest" description="Disordered" evidence="1">
    <location>
        <begin position="1"/>
        <end position="34"/>
    </location>
</feature>
<accession>A0A6J4V508</accession>
<feature type="non-terminal residue" evidence="2">
    <location>
        <position position="34"/>
    </location>
</feature>
<evidence type="ECO:0000313" key="2">
    <source>
        <dbReference type="EMBL" id="CAA9567509.1"/>
    </source>
</evidence>
<sequence length="34" mass="3081">ERGEAVSIRGDRRGGADARGAAGGGAGGGGGGLR</sequence>
<gene>
    <name evidence="2" type="ORF">AVDCRST_MAG19-2387</name>
</gene>
<name>A0A6J4V508_9BACT</name>
<dbReference type="EMBL" id="CADCWL010000115">
    <property type="protein sequence ID" value="CAA9567509.1"/>
    <property type="molecule type" value="Genomic_DNA"/>
</dbReference>
<feature type="non-terminal residue" evidence="2">
    <location>
        <position position="1"/>
    </location>
</feature>
<organism evidence="2">
    <name type="scientific">uncultured Thermomicrobiales bacterium</name>
    <dbReference type="NCBI Taxonomy" id="1645740"/>
    <lineage>
        <taxon>Bacteria</taxon>
        <taxon>Pseudomonadati</taxon>
        <taxon>Thermomicrobiota</taxon>
        <taxon>Thermomicrobia</taxon>
        <taxon>Thermomicrobiales</taxon>
        <taxon>environmental samples</taxon>
    </lineage>
</organism>